<gene>
    <name evidence="1" type="ORF">DY000_02007543</name>
</gene>
<keyword evidence="2" id="KW-1185">Reference proteome</keyword>
<sequence length="294" mass="33751">MNPELLSFPSSLVGGHPRPRRPFTDPFSFPIPSWGDVPEADYEAVPMVPRRRLCSCFFDDGPRSEIREGDLTKMRRKYVIHPSVGMRSLTEFERFSQAVTPRSAILGSRLEPGGGVGIQRFYDRSGDLSWNPEDSRDWTLRSCKNMGYPFRSGDRIRTLASEAVLEPRGLDIEITDWNPEVLLKFVVTLMRLRLHRGSRFFFIFGTLRPYRNPEGQYSAFLGKATTGTCLDSHSAARKLATIEFLYCIILLHEVTDMLRGCWCGCYDPSARLRCFPRLEKHDLYCSLYFTVLLQ</sequence>
<evidence type="ECO:0000313" key="2">
    <source>
        <dbReference type="Proteomes" id="UP000266723"/>
    </source>
</evidence>
<dbReference type="EMBL" id="QGKV02000832">
    <property type="protein sequence ID" value="KAF3549612.1"/>
    <property type="molecule type" value="Genomic_DNA"/>
</dbReference>
<name>A0ABQ7CDR7_BRACR</name>
<protein>
    <submittedName>
        <fullName evidence="1">Uncharacterized protein</fullName>
    </submittedName>
</protein>
<dbReference type="Proteomes" id="UP000266723">
    <property type="component" value="Unassembled WGS sequence"/>
</dbReference>
<reference evidence="1 2" key="1">
    <citation type="journal article" date="2020" name="BMC Genomics">
        <title>Intraspecific diversification of the crop wild relative Brassica cretica Lam. using demographic model selection.</title>
        <authorList>
            <person name="Kioukis A."/>
            <person name="Michalopoulou V.A."/>
            <person name="Briers L."/>
            <person name="Pirintsos S."/>
            <person name="Studholme D.J."/>
            <person name="Pavlidis P."/>
            <person name="Sarris P.F."/>
        </authorList>
    </citation>
    <scope>NUCLEOTIDE SEQUENCE [LARGE SCALE GENOMIC DNA]</scope>
    <source>
        <strain evidence="2">cv. PFS-1207/04</strain>
    </source>
</reference>
<organism evidence="1 2">
    <name type="scientific">Brassica cretica</name>
    <name type="common">Mustard</name>
    <dbReference type="NCBI Taxonomy" id="69181"/>
    <lineage>
        <taxon>Eukaryota</taxon>
        <taxon>Viridiplantae</taxon>
        <taxon>Streptophyta</taxon>
        <taxon>Embryophyta</taxon>
        <taxon>Tracheophyta</taxon>
        <taxon>Spermatophyta</taxon>
        <taxon>Magnoliopsida</taxon>
        <taxon>eudicotyledons</taxon>
        <taxon>Gunneridae</taxon>
        <taxon>Pentapetalae</taxon>
        <taxon>rosids</taxon>
        <taxon>malvids</taxon>
        <taxon>Brassicales</taxon>
        <taxon>Brassicaceae</taxon>
        <taxon>Brassiceae</taxon>
        <taxon>Brassica</taxon>
    </lineage>
</organism>
<comment type="caution">
    <text evidence="1">The sequence shown here is derived from an EMBL/GenBank/DDBJ whole genome shotgun (WGS) entry which is preliminary data.</text>
</comment>
<evidence type="ECO:0000313" key="1">
    <source>
        <dbReference type="EMBL" id="KAF3549612.1"/>
    </source>
</evidence>
<accession>A0ABQ7CDR7</accession>
<proteinExistence type="predicted"/>